<evidence type="ECO:0000313" key="1">
    <source>
        <dbReference type="EMBL" id="AAC54665.1"/>
    </source>
</evidence>
<protein>
    <submittedName>
        <fullName evidence="1">H4 protein</fullName>
    </submittedName>
    <submittedName>
        <fullName evidence="2">H4' protein</fullName>
    </submittedName>
</protein>
<organism evidence="2 3">
    <name type="scientific">Human herpesvirus 7 (strain JI)</name>
    <name type="common">HHV-7</name>
    <name type="synonym">Human T lymphotropic virus</name>
    <dbReference type="NCBI Taxonomy" id="57278"/>
    <lineage>
        <taxon>Viruses</taxon>
        <taxon>Duplodnaviria</taxon>
        <taxon>Heunggongvirae</taxon>
        <taxon>Peploviricota</taxon>
        <taxon>Herviviricetes</taxon>
        <taxon>Herpesvirales</taxon>
        <taxon>Orthoherpesviridae</taxon>
        <taxon>Betaherpesvirinae</taxon>
        <taxon>Roseolovirus</taxon>
        <taxon>Roseolovirus humanbeta7</taxon>
        <taxon>Human betaherpesvirus 7</taxon>
    </lineage>
</organism>
<dbReference type="EMBL" id="U43400">
    <property type="protein sequence ID" value="AAC54665.1"/>
    <property type="molecule type" value="Genomic_DNA"/>
</dbReference>
<reference evidence="2" key="2">
    <citation type="submission" date="1995-12" db="EMBL/GenBank/DDBJ databases">
        <title>Determination and analysis of the complete nucleotide sequence of human herpesvirus-7.</title>
        <authorList>
            <person name="Nicholas J."/>
        </authorList>
    </citation>
    <scope>NUCLEOTIDE SEQUENCE</scope>
    <source>
        <strain evidence="2">JI</strain>
    </source>
</reference>
<accession>Q89589</accession>
<proteinExistence type="predicted"/>
<reference evidence="2 3" key="1">
    <citation type="journal article" date="1995" name="J. Virol.">
        <title>Identification and characterization of a cDNA derived from multiple splicing that encodes envelope glycoprotein gp105 of human herpesvirus 6.</title>
        <authorList>
            <person name="Pfeiffer B."/>
            <person name="Thomson B."/>
            <person name="Chandran B."/>
        </authorList>
    </citation>
    <scope>NUCLEOTIDE SEQUENCE [LARGE SCALE GENOMIC DNA]</scope>
    <source>
        <strain evidence="2 3">JI</strain>
    </source>
</reference>
<gene>
    <name evidence="2" type="primary">H4'</name>
    <name evidence="1" type="synonym">H4</name>
</gene>
<dbReference type="EMBL" id="U43400">
    <property type="protein sequence ID" value="AAC54764.1"/>
    <property type="molecule type" value="Genomic_DNA"/>
</dbReference>
<sequence length="98" mass="11123">MGFVVRVTAGFQWKVRCIIALFLVFFPGDKAVLFIKCGLVPQRGFRCYCSASIGVFSMPPLTTVAQTTIWTETLYLVSRVRKTQKDETDHCHNCLYPV</sequence>
<dbReference type="PIR" id="T41905">
    <property type="entry name" value="T42004"/>
</dbReference>
<dbReference type="Proteomes" id="UP000009246">
    <property type="component" value="Segment"/>
</dbReference>
<name>Q89589_HHV7J</name>
<evidence type="ECO:0000313" key="2">
    <source>
        <dbReference type="EMBL" id="AAC54764.1"/>
    </source>
</evidence>
<evidence type="ECO:0000313" key="3">
    <source>
        <dbReference type="Proteomes" id="UP000009246"/>
    </source>
</evidence>
<organismHost>
    <name type="scientific">Homo sapiens</name>
    <name type="common">Human</name>
    <dbReference type="NCBI Taxonomy" id="9606"/>
</organismHost>